<dbReference type="EMBL" id="QTUJ01000001">
    <property type="protein sequence ID" value="REF72471.1"/>
    <property type="molecule type" value="Genomic_DNA"/>
</dbReference>
<reference evidence="1 2" key="1">
    <citation type="submission" date="2018-08" db="EMBL/GenBank/DDBJ databases">
        <title>Genomic Encyclopedia of Archaeal and Bacterial Type Strains, Phase II (KMG-II): from individual species to whole genera.</title>
        <authorList>
            <person name="Goeker M."/>
        </authorList>
    </citation>
    <scope>NUCLEOTIDE SEQUENCE [LARGE SCALE GENOMIC DNA]</scope>
    <source>
        <strain evidence="1 2">DSM 17099</strain>
    </source>
</reference>
<dbReference type="AlphaFoldDB" id="A0A3D9XRZ0"/>
<comment type="caution">
    <text evidence="1">The sequence shown here is derived from an EMBL/GenBank/DDBJ whole genome shotgun (WGS) entry which is preliminary data.</text>
</comment>
<organism evidence="1 2">
    <name type="scientific">Paracoccus versutus</name>
    <name type="common">Thiobacillus versutus</name>
    <dbReference type="NCBI Taxonomy" id="34007"/>
    <lineage>
        <taxon>Bacteria</taxon>
        <taxon>Pseudomonadati</taxon>
        <taxon>Pseudomonadota</taxon>
        <taxon>Alphaproteobacteria</taxon>
        <taxon>Rhodobacterales</taxon>
        <taxon>Paracoccaceae</taxon>
        <taxon>Paracoccus</taxon>
    </lineage>
</organism>
<dbReference type="RefSeq" id="WP_116220920.1">
    <property type="nucleotide sequence ID" value="NZ_CP038196.1"/>
</dbReference>
<accession>A0A3D9XRZ0</accession>
<name>A0A3D9XRZ0_PARVE</name>
<evidence type="ECO:0000313" key="2">
    <source>
        <dbReference type="Proteomes" id="UP000256941"/>
    </source>
</evidence>
<proteinExistence type="predicted"/>
<evidence type="ECO:0000313" key="1">
    <source>
        <dbReference type="EMBL" id="REF72471.1"/>
    </source>
</evidence>
<dbReference type="Proteomes" id="UP000256941">
    <property type="component" value="Unassembled WGS sequence"/>
</dbReference>
<gene>
    <name evidence="1" type="ORF">BDD41_0945</name>
</gene>
<protein>
    <submittedName>
        <fullName evidence="1">Uncharacterized protein</fullName>
    </submittedName>
</protein>
<sequence length="200" mass="21917">MQEEPPNEPALEAAPQEIIFDSQHSRPLDTAVWTEDPALIGLVQEIWDEHLAADEAGKQKGGKKPARPYIEQLRVLVTALYLVWREDPLLCLGMPFSEGAWSSKSRYNLLALTKDVVVLVKRLNAAGLVRVSTGSYAAPGAKGNRTSRIQASTVLQKRFEELIVNQKAICTVPAECIILKTISGKAARLSSTRTPMTLVA</sequence>